<name>A0A438FWW0_VITVI</name>
<protein>
    <recommendedName>
        <fullName evidence="3">Ubiquitin-like protease family profile domain-containing protein</fullName>
    </recommendedName>
</protein>
<sequence length="413" mass="46841">MPKKEISMVATTSYTEIIDRSILWKKAMEKKDDTYDEVVRPVVEKIDKMLKESRESGRIFSGNNDILTEALGTLEHSGQVRAKGKHYTPHQYFHFMENSVMREFMKESQERQSKFEADILAQLSQMMPSTPQSDVSSSNVKQNQIVLPQAVEQPKCQVDDHVPIVQKENKVRKCQLAIGTKENVVVVGTIILECGVNFLVVVDASYEPNAPLPVPIPNQIATIGEALMYQVLWPAQMVSLTTYPIEDSKKFKKQRNKETRLSSKDENPVDIKNFATLVGLLLKEGKVDAKMVGQFAFVNPTLVSKAGMGEVSKENSYHWVLVALKTRTMIAYYLDSLEDQPSDDLKEIVNVALRIHPPQKHKSSKREPTWVVLGVSNSYKLISWKKKSYSKDELNEVRSKWVILVTQLILSSV</sequence>
<dbReference type="PANTHER" id="PTHR33018">
    <property type="entry name" value="OS10G0338966 PROTEIN-RELATED"/>
    <property type="match status" value="1"/>
</dbReference>
<dbReference type="EMBL" id="QGNW01000720">
    <property type="protein sequence ID" value="RVW64440.1"/>
    <property type="molecule type" value="Genomic_DNA"/>
</dbReference>
<evidence type="ECO:0008006" key="3">
    <source>
        <dbReference type="Google" id="ProtNLM"/>
    </source>
</evidence>
<evidence type="ECO:0000313" key="2">
    <source>
        <dbReference type="Proteomes" id="UP000288805"/>
    </source>
</evidence>
<dbReference type="InterPro" id="IPR038765">
    <property type="entry name" value="Papain-like_cys_pep_sf"/>
</dbReference>
<dbReference type="SUPFAM" id="SSF54001">
    <property type="entry name" value="Cysteine proteinases"/>
    <property type="match status" value="1"/>
</dbReference>
<comment type="caution">
    <text evidence="1">The sequence shown here is derived from an EMBL/GenBank/DDBJ whole genome shotgun (WGS) entry which is preliminary data.</text>
</comment>
<accession>A0A438FWW0</accession>
<dbReference type="AlphaFoldDB" id="A0A438FWW0"/>
<organism evidence="1 2">
    <name type="scientific">Vitis vinifera</name>
    <name type="common">Grape</name>
    <dbReference type="NCBI Taxonomy" id="29760"/>
    <lineage>
        <taxon>Eukaryota</taxon>
        <taxon>Viridiplantae</taxon>
        <taxon>Streptophyta</taxon>
        <taxon>Embryophyta</taxon>
        <taxon>Tracheophyta</taxon>
        <taxon>Spermatophyta</taxon>
        <taxon>Magnoliopsida</taxon>
        <taxon>eudicotyledons</taxon>
        <taxon>Gunneridae</taxon>
        <taxon>Pentapetalae</taxon>
        <taxon>rosids</taxon>
        <taxon>Vitales</taxon>
        <taxon>Vitaceae</taxon>
        <taxon>Viteae</taxon>
        <taxon>Vitis</taxon>
    </lineage>
</organism>
<reference evidence="1 2" key="1">
    <citation type="journal article" date="2018" name="PLoS Genet.">
        <title>Population sequencing reveals clonal diversity and ancestral inbreeding in the grapevine cultivar Chardonnay.</title>
        <authorList>
            <person name="Roach M.J."/>
            <person name="Johnson D.L."/>
            <person name="Bohlmann J."/>
            <person name="van Vuuren H.J."/>
            <person name="Jones S.J."/>
            <person name="Pretorius I.S."/>
            <person name="Schmidt S.A."/>
            <person name="Borneman A.R."/>
        </authorList>
    </citation>
    <scope>NUCLEOTIDE SEQUENCE [LARGE SCALE GENOMIC DNA]</scope>
    <source>
        <strain evidence="2">cv. Chardonnay</strain>
        <tissue evidence="1">Leaf</tissue>
    </source>
</reference>
<evidence type="ECO:0000313" key="1">
    <source>
        <dbReference type="EMBL" id="RVW64440.1"/>
    </source>
</evidence>
<dbReference type="PANTHER" id="PTHR33018:SF31">
    <property type="entry name" value="TRANSPOSASE, PTTA_EN_SPM, PLANT"/>
    <property type="match status" value="1"/>
</dbReference>
<proteinExistence type="predicted"/>
<gene>
    <name evidence="1" type="ORF">CK203_061740</name>
</gene>
<dbReference type="Proteomes" id="UP000288805">
    <property type="component" value="Unassembled WGS sequence"/>
</dbReference>